<dbReference type="Pfam" id="PF07873">
    <property type="entry name" value="YabP"/>
    <property type="match status" value="1"/>
</dbReference>
<dbReference type="EMBL" id="AP027924">
    <property type="protein sequence ID" value="BED91820.1"/>
    <property type="molecule type" value="Genomic_DNA"/>
</dbReference>
<name>A0AA48IAC7_9FIRM</name>
<accession>A0AA48IAC7</accession>
<gene>
    <name evidence="1" type="ORF">CfP315_0351</name>
</gene>
<sequence length="89" mass="10003">MSEKLKKAFSILKTSCISTALASVRLEVNNNREAKIEGIKKILVYDDTIIKILVKNMNISFCGRNLLIRCLSGDSLIIIGFIKCIEFHT</sequence>
<organism evidence="1">
    <name type="scientific">Candidatus Improbicoccus pseudotrichonymphae</name>
    <dbReference type="NCBI Taxonomy" id="3033792"/>
    <lineage>
        <taxon>Bacteria</taxon>
        <taxon>Bacillati</taxon>
        <taxon>Bacillota</taxon>
        <taxon>Clostridia</taxon>
        <taxon>Candidatus Improbicoccus</taxon>
    </lineage>
</organism>
<reference evidence="1" key="1">
    <citation type="journal article" date="2023" name="ISME J.">
        <title>Emergence of putative energy parasites within Clostridia revealed by genome analysis of a novel endosymbiotic clade.</title>
        <authorList>
            <person name="Takahashi K."/>
            <person name="Kuwahara H."/>
            <person name="Horikawa Y."/>
            <person name="Izawa K."/>
            <person name="Kato D."/>
            <person name="Inagaki T."/>
            <person name="Yuki M."/>
            <person name="Ohkuma M."/>
            <person name="Hongoh Y."/>
        </authorList>
    </citation>
    <scope>NUCLEOTIDE SEQUENCE</scope>
    <source>
        <strain evidence="1">CfP3-15</strain>
    </source>
</reference>
<protein>
    <submittedName>
        <fullName evidence="1">YabP/YqfC family sporulation protein</fullName>
    </submittedName>
</protein>
<dbReference type="InterPro" id="IPR022476">
    <property type="entry name" value="Spore_YabP/YqfC"/>
</dbReference>
<proteinExistence type="predicted"/>
<dbReference type="AlphaFoldDB" id="A0AA48IAC7"/>
<evidence type="ECO:0000313" key="1">
    <source>
        <dbReference type="EMBL" id="BED91820.1"/>
    </source>
</evidence>
<dbReference type="KEGG" id="ips:CfP315_0351"/>
<dbReference type="Proteomes" id="UP001337580">
    <property type="component" value="Chromosome"/>
</dbReference>